<dbReference type="AlphaFoldDB" id="A0A414CGK7"/>
<evidence type="ECO:0000256" key="1">
    <source>
        <dbReference type="ARBA" id="ARBA00011073"/>
    </source>
</evidence>
<dbReference type="SUPFAM" id="SSF52743">
    <property type="entry name" value="Subtilisin-like"/>
    <property type="match status" value="1"/>
</dbReference>
<dbReference type="InterPro" id="IPR015500">
    <property type="entry name" value="Peptidase_S8_subtilisin-rel"/>
</dbReference>
<dbReference type="Proteomes" id="UP000285773">
    <property type="component" value="Unassembled WGS sequence"/>
</dbReference>
<feature type="active site" description="Charge relay system" evidence="5">
    <location>
        <position position="159"/>
    </location>
</feature>
<evidence type="ECO:0000256" key="6">
    <source>
        <dbReference type="RuleBase" id="RU003355"/>
    </source>
</evidence>
<dbReference type="InterPro" id="IPR000209">
    <property type="entry name" value="Peptidase_S8/S53_dom"/>
</dbReference>
<dbReference type="Gene3D" id="3.40.50.200">
    <property type="entry name" value="Peptidase S8/S53 domain"/>
    <property type="match status" value="1"/>
</dbReference>
<gene>
    <name evidence="8" type="ORF">DW820_07270</name>
</gene>
<dbReference type="InterPro" id="IPR023828">
    <property type="entry name" value="Peptidase_S8_Ser-AS"/>
</dbReference>
<dbReference type="InterPro" id="IPR050131">
    <property type="entry name" value="Peptidase_S8_subtilisin-like"/>
</dbReference>
<evidence type="ECO:0000256" key="5">
    <source>
        <dbReference type="PROSITE-ProRule" id="PRU01240"/>
    </source>
</evidence>
<comment type="caution">
    <text evidence="8">The sequence shown here is derived from an EMBL/GenBank/DDBJ whole genome shotgun (WGS) entry which is preliminary data.</text>
</comment>
<feature type="active site" description="Charge relay system" evidence="5">
    <location>
        <position position="190"/>
    </location>
</feature>
<evidence type="ECO:0000256" key="4">
    <source>
        <dbReference type="ARBA" id="ARBA00022825"/>
    </source>
</evidence>
<evidence type="ECO:0000313" key="8">
    <source>
        <dbReference type="EMBL" id="RHC94138.1"/>
    </source>
</evidence>
<dbReference type="RefSeq" id="WP_049518571.1">
    <property type="nucleotide sequence ID" value="NZ_JUPF01000162.1"/>
</dbReference>
<evidence type="ECO:0000256" key="2">
    <source>
        <dbReference type="ARBA" id="ARBA00022670"/>
    </source>
</evidence>
<dbReference type="GO" id="GO:0006508">
    <property type="term" value="P:proteolysis"/>
    <property type="evidence" value="ECO:0007669"/>
    <property type="project" value="UniProtKB-KW"/>
</dbReference>
<dbReference type="InterPro" id="IPR023827">
    <property type="entry name" value="Peptidase_S8_Asp-AS"/>
</dbReference>
<sequence length="431" mass="47614">MKLLFRLVILSVCFLCVGKVYAENVSNLSYMITNREVWKISEIKRKIDSNKISYIPEINLLSFHNLDNEDQNIISKYFDLKKGNSLPKIDIQKEIEVDTISNSQTESIHNDSVSNSIYGKTDILSEEYNSFNWPYKKILSDRILNGDIRGEGIKVGIIDSGVDFSHPNLVDNNLKQKNYVNDDQTDELGHGTQVAGVIDTLAPGVEMTSYKVMGAEEGESLNVIRAIIDATNDGMDIINVSLGSYKNYTKGEEKFTTIAFLKAIEYARRNKTIIVASAGNESINLDTFSNNNMHVPGGLPSVITVASTNKKGNKADYSNYGSIISISSPTGSFGEQYATTGQIDAREMMMTYYPLTKESIIGSLAGFPKGYTLSFGTSLAAPAVSAAVAVILSKNICQDRDVESIILQLMRNSEPFKEDSENIGYGELRIK</sequence>
<keyword evidence="2 5" id="KW-0645">Protease</keyword>
<organism evidence="8 9">
    <name type="scientific">Streptococcus parasanguinis</name>
    <dbReference type="NCBI Taxonomy" id="1318"/>
    <lineage>
        <taxon>Bacteria</taxon>
        <taxon>Bacillati</taxon>
        <taxon>Bacillota</taxon>
        <taxon>Bacilli</taxon>
        <taxon>Lactobacillales</taxon>
        <taxon>Streptococcaceae</taxon>
        <taxon>Streptococcus</taxon>
    </lineage>
</organism>
<evidence type="ECO:0000256" key="3">
    <source>
        <dbReference type="ARBA" id="ARBA00022801"/>
    </source>
</evidence>
<feature type="domain" description="Peptidase S8/S53" evidence="7">
    <location>
        <begin position="150"/>
        <end position="426"/>
    </location>
</feature>
<dbReference type="PANTHER" id="PTHR43806:SF11">
    <property type="entry name" value="CEREVISIN-RELATED"/>
    <property type="match status" value="1"/>
</dbReference>
<comment type="similarity">
    <text evidence="1 5 6">Belongs to the peptidase S8 family.</text>
</comment>
<reference evidence="8 9" key="1">
    <citation type="submission" date="2018-08" db="EMBL/GenBank/DDBJ databases">
        <title>A genome reference for cultivated species of the human gut microbiota.</title>
        <authorList>
            <person name="Zou Y."/>
            <person name="Xue W."/>
            <person name="Luo G."/>
        </authorList>
    </citation>
    <scope>NUCLEOTIDE SEQUENCE [LARGE SCALE GENOMIC DNA]</scope>
    <source>
        <strain evidence="8 9">AM33-3BH</strain>
    </source>
</reference>
<dbReference type="Pfam" id="PF00082">
    <property type="entry name" value="Peptidase_S8"/>
    <property type="match status" value="1"/>
</dbReference>
<dbReference type="GO" id="GO:0004252">
    <property type="term" value="F:serine-type endopeptidase activity"/>
    <property type="evidence" value="ECO:0007669"/>
    <property type="project" value="UniProtKB-UniRule"/>
</dbReference>
<dbReference type="PROSITE" id="PS00136">
    <property type="entry name" value="SUBTILASE_ASP"/>
    <property type="match status" value="1"/>
</dbReference>
<evidence type="ECO:0000259" key="7">
    <source>
        <dbReference type="Pfam" id="PF00082"/>
    </source>
</evidence>
<protein>
    <submittedName>
        <fullName evidence="8">Hemolysin activation protein HecB</fullName>
    </submittedName>
</protein>
<accession>A0A414CGK7</accession>
<feature type="active site" description="Charge relay system" evidence="5">
    <location>
        <position position="378"/>
    </location>
</feature>
<name>A0A414CGK7_STRPA</name>
<dbReference type="EMBL" id="QSIO01000003">
    <property type="protein sequence ID" value="RHC94138.1"/>
    <property type="molecule type" value="Genomic_DNA"/>
</dbReference>
<dbReference type="PANTHER" id="PTHR43806">
    <property type="entry name" value="PEPTIDASE S8"/>
    <property type="match status" value="1"/>
</dbReference>
<keyword evidence="3 5" id="KW-0378">Hydrolase</keyword>
<dbReference type="InterPro" id="IPR036852">
    <property type="entry name" value="Peptidase_S8/S53_dom_sf"/>
</dbReference>
<keyword evidence="4 5" id="KW-0720">Serine protease</keyword>
<dbReference type="PRINTS" id="PR00723">
    <property type="entry name" value="SUBTILISIN"/>
</dbReference>
<dbReference type="PROSITE" id="PS51892">
    <property type="entry name" value="SUBTILASE"/>
    <property type="match status" value="1"/>
</dbReference>
<proteinExistence type="inferred from homology"/>
<evidence type="ECO:0000313" key="9">
    <source>
        <dbReference type="Proteomes" id="UP000285773"/>
    </source>
</evidence>
<dbReference type="PROSITE" id="PS00138">
    <property type="entry name" value="SUBTILASE_SER"/>
    <property type="match status" value="1"/>
</dbReference>